<reference evidence="10 11" key="2">
    <citation type="submission" date="2024-05" db="EMBL/GenBank/DDBJ databases">
        <authorList>
            <person name="Chen Y."/>
            <person name="Shah S."/>
            <person name="Dougan E. K."/>
            <person name="Thang M."/>
            <person name="Chan C."/>
        </authorList>
    </citation>
    <scope>NUCLEOTIDE SEQUENCE [LARGE SCALE GENOMIC DNA]</scope>
</reference>
<dbReference type="CDD" id="cd11304">
    <property type="entry name" value="Cadherin_repeat"/>
    <property type="match status" value="1"/>
</dbReference>
<dbReference type="InterPro" id="IPR024079">
    <property type="entry name" value="MetalloPept_cat_dom_sf"/>
</dbReference>
<dbReference type="PROSITE" id="PS50268">
    <property type="entry name" value="CADHERIN_2"/>
    <property type="match status" value="1"/>
</dbReference>
<dbReference type="EMBL" id="CAMXCT020000001">
    <property type="protein sequence ID" value="CAL1125489.1"/>
    <property type="molecule type" value="Genomic_DNA"/>
</dbReference>
<accession>A0A9P1BEQ5</accession>
<dbReference type="Pfam" id="PF17963">
    <property type="entry name" value="Big_9"/>
    <property type="match status" value="6"/>
</dbReference>
<keyword evidence="11" id="KW-1185">Reference proteome</keyword>
<evidence type="ECO:0000256" key="1">
    <source>
        <dbReference type="ARBA" id="ARBA00004613"/>
    </source>
</evidence>
<feature type="domain" description="Cadherin" evidence="8">
    <location>
        <begin position="445"/>
        <end position="532"/>
    </location>
</feature>
<evidence type="ECO:0000256" key="7">
    <source>
        <dbReference type="ARBA" id="ARBA00022833"/>
    </source>
</evidence>
<dbReference type="InterPro" id="IPR002126">
    <property type="entry name" value="Cadherin-like_dom"/>
</dbReference>
<evidence type="ECO:0000256" key="4">
    <source>
        <dbReference type="ARBA" id="ARBA00022723"/>
    </source>
</evidence>
<keyword evidence="4" id="KW-0479">Metal-binding</keyword>
<dbReference type="SUPFAM" id="SSF69318">
    <property type="entry name" value="Integrin alpha N-terminal domain"/>
    <property type="match status" value="2"/>
</dbReference>
<dbReference type="Pfam" id="PF00413">
    <property type="entry name" value="Peptidase_M10"/>
    <property type="match status" value="1"/>
</dbReference>
<sequence length="2622" mass="277529">MRSRQSSFASRFRRLSRLQGSSHRELSTEPLEQRQMLSAAPIATSDTATTLINTTVPVNVLANDVDPDGVLDPTSVAIVSGPNNGNAVVNPQNGQILYTPNSGFVGQETILYTVRDNSGDLSNVASVAIDVLANAPAPVAMDDLTGTQEDTPVTIRILDNDLAIGSPIAPSTVEIMTPTTKGSLAVNPVTGVVTYTPDANVFGVGLDGDGFSYRVRNTAGQVSNIANVVIGITPVGDPPLTSDDFAVVAEDSVANPINPLVNDVAVDGSIAPATLTIVNGPTNGIVQIVGGGLTYTPNANYNGSDLFTYIVANDSGDFSLPATVNIFVVPANDAPVAVNDQGQLFENTQTVFNVLANDFDVDGQIDPTSVMIFDQPDNGVATVDPNSGAIFYTPTAGFFGNDSLTYFVRDDNGRVSNFATLSIEVLEVNDLPVAANDMAFMIEDGGPLAINILSNDFDPNGTIVPSTVALQSTTANGSLSINPATGVATYTPTLNFNGIDTFSYRVQDNDGGFSNVATVTITVQSVNDAPVLLDDSVVTPVNTPIVIPVSSLGFDVDGTLDFSTLNIVQNVTNGNLIVNNVTGELTYVPNPGFGGLDLFTFRVRDNEGALSNLATVDIRVGEAITISGSVYVDLNDNGFREAGEAGIPNTQVTIRKVDGPVTFTEVVFTDANGNYSLSSSSDFTPLPAGVYTITETQPVQFQDGKDTPGFPPPAGPVTNDEFSLITIPSGVNASGYNFGERGLILNFFNMALSGRFFASTVTPDEFNVMGAAPSNLNLANGNVWLALNDGWDGTLDLSANYNPAQGSVSMRLLDANLNPVLSTATNTGVEFIHKANTPGTPYIVELAGTNPHVSLTAVNSVPQAPVLPVDREDSVGTHNPSTATFFLRYSNDTGVADATPFNYGAGNSNWIPIVGDWNGDGIDTAGMYDPTSATFYLRNGNDSGTPDAGTFAYGLPGWVPVAGDWNGDGIDTIGVYNPATATFFLRNSNSSGVADVTPFNYGMPNWSPIAGDWNGDGIDTMGVYNSATATFFLRNSNTSGVADVPAFNYGIAGWMAIAGDWNGDGFDTVGTYNIDTATYFLRNSNTSGNADVAPINFGQPGWYPIVGNWMHDGASLVAAAGEVQSSAVSEKLSTDDLMPVLQEAIGRWIAAGIDPRGAELLSSVDVQVVDLAGAQLGRASGNRILLDSNAAGHGWFVDSTLSDDDEFGLLAADGLQATGDSPAAGRIDLLTVLAHELGHMLGLPDIANHDDAVMNESLAEGVRRTPTAAEADAAFVVRKESRIFVRVIPKNTERAAKNKMRNLRKNKLGQLNSRQHRTLEALEERRLLAIEPFQSGFNIDIIPGDNLFDGDEPHFPGALFAINRAVSIWESVIRDPITVTIEIDIEDISPFSYIVENEFLPSDFNTIRNAMIADGVPEGDEDILLSLPTALEFNASLPRDFTLIPNQIAVNKANAKALGLPNINGQLDGVDGTITLDRVRNAVDDFDGVSWDFDDRDGIGVDAFGFTQRSFTAAVTSAIGNVLGFRSSVDIIGPQIFALEETAFAPTVLDLFRFENTAAGFDPATPEDFRTFPRQLTPGSDHIFDDTNDEWRLDSDTIGPLLTVTNWDSSANPPIGVMQGGFFGEAGNTYNIFSRADWRALDLIGWDIESQPLSDLVGDSFEVVGSAPLQAGESIDIEFAIRNQSEAIAGPFNVGFFIFDSNVDFNGRTYRDLISAGLADPIGEFDFEGMLPFDTSDILRTSLELPVFSPTYTFGGVGDYKIGMVIDPNAEVFELNEFNNTGVGELFDFETVFLSPVPFPPDVAGNTFDITETEAGTGEEVTVTFDISNLGQGQAEAFQVNVLLSRDNQIGAGDFVLGTVNISGLERNSDSDLITRTFTLPNVNHPIWSINGSGNYYIGVLSDANNQLIEANELNNSGLGLGIDYDVIDVTVSDPNDPPPSPNPDMRGIVFDAITDPATAGSTATVNFKLDNNGSQNASQFTVDFYLSTNSTITTDDFFLGQRVISGIESGKSTAELTQLLQLPGAGNAFWNGTGTYYIGMVIDRDNNIVESNESNNSNRGVLLDKDSLTITVPQVPADLRGTNFNVVQEPLEAGDSFDLQFTVQNAAAGNAGPFSVRFYLSSNSLINSSDRLIGQFSFNGLAGNSSQANSVNLTLPTDAILYGNGDNTYYIGMIVDAGGAVAESNENNNSNRGELVDFDSVIITLPSLGGQGNPGFNDTIGAYNPSTGTFFLRNSNDSGDADIDAFNIGSGGNIPITGDWNGDGVDTTGVYDPTTATFRLINDNADGIPVDITFAFGMPGWVPLAGDWNGDGIDTIGVYNPTTATFFLKNTNSGGVADVPAFNYGMPGWTPIVGDWDGNSTDTVGLYNAATATFFLRNSNSSGVADVPAFNYGIPNWVPLAGDWNNDGIDTIGVHNSATATSFLRNSNDSGVADVTPFNYGMPGWVPLAGRWTDTVQPLVAAQGVSSSPVNAPSLDMADVQTLLSEAAGKWAAAGLNANGIATLASADIRIADLPGATLGLVVNDRLYLDVNAAGHGWFVDATPGVDEEYELLASEGLKATTGPAADGIDLLSVIAHEFGHLLGLDDHADDPDDLMYESIARGERRNPTAAEVDEIFAGEL</sequence>
<dbReference type="Gene3D" id="2.60.40.3440">
    <property type="match status" value="3"/>
</dbReference>
<dbReference type="GO" id="GO:0007156">
    <property type="term" value="P:homophilic cell adhesion via plasma membrane adhesion molecules"/>
    <property type="evidence" value="ECO:0007669"/>
    <property type="project" value="InterPro"/>
</dbReference>
<dbReference type="InterPro" id="IPR011635">
    <property type="entry name" value="CARDB"/>
</dbReference>
<dbReference type="GO" id="GO:0006508">
    <property type="term" value="P:proteolysis"/>
    <property type="evidence" value="ECO:0007669"/>
    <property type="project" value="UniProtKB-KW"/>
</dbReference>
<dbReference type="NCBIfam" id="NF012211">
    <property type="entry name" value="tand_rpt_95"/>
    <property type="match status" value="6"/>
</dbReference>
<dbReference type="OrthoDB" id="47267at2759"/>
<dbReference type="NCBIfam" id="NF038122">
    <property type="entry name" value="metallo_LGF"/>
    <property type="match status" value="1"/>
</dbReference>
<dbReference type="GO" id="GO:0004222">
    <property type="term" value="F:metalloendopeptidase activity"/>
    <property type="evidence" value="ECO:0007669"/>
    <property type="project" value="InterPro"/>
</dbReference>
<keyword evidence="3" id="KW-0645">Protease</keyword>
<protein>
    <recommendedName>
        <fullName evidence="8">Cadherin domain-containing protein</fullName>
    </recommendedName>
</protein>
<dbReference type="EMBL" id="CAMXCT010000001">
    <property type="protein sequence ID" value="CAI3972114.1"/>
    <property type="molecule type" value="Genomic_DNA"/>
</dbReference>
<keyword evidence="7" id="KW-0862">Zinc</keyword>
<dbReference type="Proteomes" id="UP001152797">
    <property type="component" value="Unassembled WGS sequence"/>
</dbReference>
<dbReference type="InterPro" id="IPR001818">
    <property type="entry name" value="Pept_M10_metallopeptidase"/>
</dbReference>
<evidence type="ECO:0000313" key="9">
    <source>
        <dbReference type="EMBL" id="CAI3972114.1"/>
    </source>
</evidence>
<gene>
    <name evidence="9" type="ORF">C1SCF055_LOCUS704</name>
</gene>
<dbReference type="SUPFAM" id="SSF117074">
    <property type="entry name" value="Hypothetical protein PA1324"/>
    <property type="match status" value="1"/>
</dbReference>
<dbReference type="GO" id="GO:0031012">
    <property type="term" value="C:extracellular matrix"/>
    <property type="evidence" value="ECO:0007669"/>
    <property type="project" value="InterPro"/>
</dbReference>
<dbReference type="Pfam" id="PF07705">
    <property type="entry name" value="CARDB"/>
    <property type="match status" value="3"/>
</dbReference>
<dbReference type="GO" id="GO:0005509">
    <property type="term" value="F:calcium ion binding"/>
    <property type="evidence" value="ECO:0007669"/>
    <property type="project" value="InterPro"/>
</dbReference>
<dbReference type="Pfam" id="PF17210">
    <property type="entry name" value="SdrD_B"/>
    <property type="match status" value="1"/>
</dbReference>
<dbReference type="Gene3D" id="3.40.390.10">
    <property type="entry name" value="Collagenase (Catalytic Domain)"/>
    <property type="match status" value="2"/>
</dbReference>
<comment type="caution">
    <text evidence="9">The sequence shown here is derived from an EMBL/GenBank/DDBJ whole genome shotgun (WGS) entry which is preliminary data.</text>
</comment>
<evidence type="ECO:0000259" key="8">
    <source>
        <dbReference type="PROSITE" id="PS50268"/>
    </source>
</evidence>
<dbReference type="GO" id="GO:0008270">
    <property type="term" value="F:zinc ion binding"/>
    <property type="evidence" value="ECO:0007669"/>
    <property type="project" value="InterPro"/>
</dbReference>
<organism evidence="9">
    <name type="scientific">Cladocopium goreaui</name>
    <dbReference type="NCBI Taxonomy" id="2562237"/>
    <lineage>
        <taxon>Eukaryota</taxon>
        <taxon>Sar</taxon>
        <taxon>Alveolata</taxon>
        <taxon>Dinophyceae</taxon>
        <taxon>Suessiales</taxon>
        <taxon>Symbiodiniaceae</taxon>
        <taxon>Cladocopium</taxon>
    </lineage>
</organism>
<dbReference type="InterPro" id="IPR033764">
    <property type="entry name" value="Sdr_B"/>
</dbReference>
<keyword evidence="2" id="KW-0964">Secreted</keyword>
<evidence type="ECO:0000256" key="3">
    <source>
        <dbReference type="ARBA" id="ARBA00022670"/>
    </source>
</evidence>
<dbReference type="InterPro" id="IPR028994">
    <property type="entry name" value="Integrin_alpha_N"/>
</dbReference>
<dbReference type="Gene3D" id="2.60.40.10">
    <property type="entry name" value="Immunoglobulins"/>
    <property type="match status" value="5"/>
</dbReference>
<evidence type="ECO:0000256" key="6">
    <source>
        <dbReference type="ARBA" id="ARBA00022801"/>
    </source>
</evidence>
<proteinExistence type="predicted"/>
<evidence type="ECO:0000256" key="2">
    <source>
        <dbReference type="ARBA" id="ARBA00022525"/>
    </source>
</evidence>
<keyword evidence="5" id="KW-0732">Signal</keyword>
<dbReference type="GO" id="GO:0005576">
    <property type="term" value="C:extracellular region"/>
    <property type="evidence" value="ECO:0007669"/>
    <property type="project" value="UniProtKB-SubCell"/>
</dbReference>
<dbReference type="GO" id="GO:0016020">
    <property type="term" value="C:membrane"/>
    <property type="evidence" value="ECO:0007669"/>
    <property type="project" value="InterPro"/>
</dbReference>
<dbReference type="Gene3D" id="2.60.40.2810">
    <property type="match status" value="2"/>
</dbReference>
<evidence type="ECO:0000313" key="10">
    <source>
        <dbReference type="EMBL" id="CAL4759426.1"/>
    </source>
</evidence>
<name>A0A9P1BEQ5_9DINO</name>
<evidence type="ECO:0000313" key="11">
    <source>
        <dbReference type="Proteomes" id="UP001152797"/>
    </source>
</evidence>
<reference evidence="9" key="1">
    <citation type="submission" date="2022-10" db="EMBL/GenBank/DDBJ databases">
        <authorList>
            <person name="Chen Y."/>
            <person name="Dougan E. K."/>
            <person name="Chan C."/>
            <person name="Rhodes N."/>
            <person name="Thang M."/>
        </authorList>
    </citation>
    <scope>NUCLEOTIDE SEQUENCE</scope>
</reference>
<evidence type="ECO:0000256" key="5">
    <source>
        <dbReference type="ARBA" id="ARBA00022729"/>
    </source>
</evidence>
<comment type="subcellular location">
    <subcellularLocation>
        <location evidence="1">Secreted</location>
    </subcellularLocation>
</comment>
<dbReference type="SUPFAM" id="SSF55486">
    <property type="entry name" value="Metalloproteases ('zincins'), catalytic domain"/>
    <property type="match status" value="2"/>
</dbReference>
<dbReference type="InterPro" id="IPR013783">
    <property type="entry name" value="Ig-like_fold"/>
</dbReference>
<dbReference type="EMBL" id="CAMXCT030000001">
    <property type="protein sequence ID" value="CAL4759426.1"/>
    <property type="molecule type" value="Genomic_DNA"/>
</dbReference>
<keyword evidence="6" id="KW-0378">Hydrolase</keyword>